<evidence type="ECO:0000313" key="2">
    <source>
        <dbReference type="Proteomes" id="UP001524502"/>
    </source>
</evidence>
<dbReference type="EMBL" id="JANFXK010000017">
    <property type="protein sequence ID" value="MCQ4637925.1"/>
    <property type="molecule type" value="Genomic_DNA"/>
</dbReference>
<organism evidence="1 2">
    <name type="scientific">Anaerovorax odorimutans</name>
    <dbReference type="NCBI Taxonomy" id="109327"/>
    <lineage>
        <taxon>Bacteria</taxon>
        <taxon>Bacillati</taxon>
        <taxon>Bacillota</taxon>
        <taxon>Clostridia</taxon>
        <taxon>Peptostreptococcales</taxon>
        <taxon>Anaerovoracaceae</taxon>
        <taxon>Anaerovorax</taxon>
    </lineage>
</organism>
<name>A0ABT1RRT7_9FIRM</name>
<evidence type="ECO:0000313" key="1">
    <source>
        <dbReference type="EMBL" id="MCQ4637925.1"/>
    </source>
</evidence>
<dbReference type="Proteomes" id="UP001524502">
    <property type="component" value="Unassembled WGS sequence"/>
</dbReference>
<dbReference type="InterPro" id="IPR013783">
    <property type="entry name" value="Ig-like_fold"/>
</dbReference>
<protein>
    <recommendedName>
        <fullName evidence="3">Fibronectin type-III domain-containing protein</fullName>
    </recommendedName>
</protein>
<keyword evidence="2" id="KW-1185">Reference proteome</keyword>
<dbReference type="InterPro" id="IPR036116">
    <property type="entry name" value="FN3_sf"/>
</dbReference>
<gene>
    <name evidence="1" type="ORF">NE619_14410</name>
</gene>
<evidence type="ECO:0008006" key="3">
    <source>
        <dbReference type="Google" id="ProtNLM"/>
    </source>
</evidence>
<reference evidence="1 2" key="1">
    <citation type="submission" date="2022-06" db="EMBL/GenBank/DDBJ databases">
        <title>Isolation of gut microbiota from human fecal samples.</title>
        <authorList>
            <person name="Pamer E.G."/>
            <person name="Barat B."/>
            <person name="Waligurski E."/>
            <person name="Medina S."/>
            <person name="Paddock L."/>
            <person name="Mostad J."/>
        </authorList>
    </citation>
    <scope>NUCLEOTIDE SEQUENCE [LARGE SCALE GENOMIC DNA]</scope>
    <source>
        <strain evidence="1 2">SL.3.17</strain>
    </source>
</reference>
<sequence>MAYRIENGKRYSAAFSSPAAAATLPGKVTMKKPKAGKKKATIKWRKRNDADKYQIYRAVKKNGAYKKVKTTSKKASSWTNKKLKKGKKYYYKVRAVKYLDGKAYYGAFSKKVVVQSR</sequence>
<accession>A0ABT1RRT7</accession>
<proteinExistence type="predicted"/>
<comment type="caution">
    <text evidence="1">The sequence shown here is derived from an EMBL/GenBank/DDBJ whole genome shotgun (WGS) entry which is preliminary data.</text>
</comment>
<dbReference type="SUPFAM" id="SSF49265">
    <property type="entry name" value="Fibronectin type III"/>
    <property type="match status" value="1"/>
</dbReference>
<dbReference type="Gene3D" id="2.60.40.10">
    <property type="entry name" value="Immunoglobulins"/>
    <property type="match status" value="1"/>
</dbReference>